<feature type="compositionally biased region" description="Basic residues" evidence="11">
    <location>
        <begin position="237"/>
        <end position="247"/>
    </location>
</feature>
<keyword evidence="5 10" id="KW-0547">Nucleotide-binding</keyword>
<dbReference type="EMBL" id="MNUE01000006">
    <property type="protein sequence ID" value="OJD37737.1"/>
    <property type="molecule type" value="Genomic_DNA"/>
</dbReference>
<dbReference type="SMART" id="SM00439">
    <property type="entry name" value="BAH"/>
    <property type="match status" value="1"/>
</dbReference>
<dbReference type="GO" id="GO:0033314">
    <property type="term" value="P:mitotic DNA replication checkpoint signaling"/>
    <property type="evidence" value="ECO:0007669"/>
    <property type="project" value="TreeGrafter"/>
</dbReference>
<protein>
    <recommendedName>
        <fullName evidence="10">Origin recognition complex subunit 1</fullName>
    </recommendedName>
</protein>
<dbReference type="SUPFAM" id="SSF82061">
    <property type="entry name" value="BAH domain"/>
    <property type="match status" value="1"/>
</dbReference>
<dbReference type="InterPro" id="IPR003593">
    <property type="entry name" value="AAA+_ATPase"/>
</dbReference>
<evidence type="ECO:0000259" key="12">
    <source>
        <dbReference type="PROSITE" id="PS51038"/>
    </source>
</evidence>
<dbReference type="GO" id="GO:0016887">
    <property type="term" value="F:ATP hydrolysis activity"/>
    <property type="evidence" value="ECO:0007669"/>
    <property type="project" value="InterPro"/>
</dbReference>
<feature type="compositionally biased region" description="Acidic residues" evidence="11">
    <location>
        <begin position="252"/>
        <end position="262"/>
    </location>
</feature>
<comment type="similarity">
    <text evidence="2 10">Belongs to the ORC1 family.</text>
</comment>
<dbReference type="InterPro" id="IPR003959">
    <property type="entry name" value="ATPase_AAA_core"/>
</dbReference>
<dbReference type="SMART" id="SM00382">
    <property type="entry name" value="AAA"/>
    <property type="match status" value="1"/>
</dbReference>
<feature type="region of interest" description="Disordered" evidence="11">
    <location>
        <begin position="1"/>
        <end position="23"/>
    </location>
</feature>
<dbReference type="Gene3D" id="3.40.50.300">
    <property type="entry name" value="P-loop containing nucleotide triphosphate hydrolases"/>
    <property type="match status" value="1"/>
</dbReference>
<keyword evidence="3 10" id="KW-0235">DNA replication</keyword>
<comment type="function">
    <text evidence="10">Component of the origin recognition complex (ORC) that binds origins of replication. DNA-binding is ATP-dependent, however specific DNA sequences that define origins of replication have not been identified so far. ORC is required to assemble the pre-replication complex necessary to initiate DNA replication.</text>
</comment>
<accession>A0A1J9RB91</accession>
<dbReference type="GO" id="GO:0005524">
    <property type="term" value="F:ATP binding"/>
    <property type="evidence" value="ECO:0007669"/>
    <property type="project" value="UniProtKB-KW"/>
</dbReference>
<keyword evidence="8 10" id="KW-0238">DNA-binding</keyword>
<dbReference type="OrthoDB" id="1926878at2759"/>
<dbReference type="PANTHER" id="PTHR10763:SF23">
    <property type="entry name" value="ORIGIN RECOGNITION COMPLEX SUBUNIT 1"/>
    <property type="match status" value="1"/>
</dbReference>
<dbReference type="InterPro" id="IPR050311">
    <property type="entry name" value="ORC1/CDC6"/>
</dbReference>
<gene>
    <name evidence="13" type="ORF">BKCO1_600097</name>
</gene>
<comment type="subunit">
    <text evidence="10">ORC is composed of six subunits.</text>
</comment>
<dbReference type="Pfam" id="PF00004">
    <property type="entry name" value="AAA"/>
    <property type="match status" value="1"/>
</dbReference>
<keyword evidence="7" id="KW-0460">Magnesium</keyword>
<feature type="region of interest" description="Disordered" evidence="11">
    <location>
        <begin position="43"/>
        <end position="70"/>
    </location>
</feature>
<evidence type="ECO:0000256" key="6">
    <source>
        <dbReference type="ARBA" id="ARBA00022840"/>
    </source>
</evidence>
<feature type="compositionally biased region" description="Acidic residues" evidence="11">
    <location>
        <begin position="717"/>
        <end position="727"/>
    </location>
</feature>
<dbReference type="Pfam" id="PF21312">
    <property type="entry name" value="WHD_ORC1"/>
    <property type="match status" value="1"/>
</dbReference>
<evidence type="ECO:0000256" key="11">
    <source>
        <dbReference type="SAM" id="MobiDB-lite"/>
    </source>
</evidence>
<dbReference type="STRING" id="236234.A0A1J9RB91"/>
<evidence type="ECO:0000256" key="9">
    <source>
        <dbReference type="ARBA" id="ARBA00023242"/>
    </source>
</evidence>
<evidence type="ECO:0000256" key="3">
    <source>
        <dbReference type="ARBA" id="ARBA00022705"/>
    </source>
</evidence>
<evidence type="ECO:0000313" key="14">
    <source>
        <dbReference type="Proteomes" id="UP000183809"/>
    </source>
</evidence>
<dbReference type="AlphaFoldDB" id="A0A1J9RB91"/>
<dbReference type="Gene3D" id="1.10.8.60">
    <property type="match status" value="1"/>
</dbReference>
<evidence type="ECO:0000256" key="1">
    <source>
        <dbReference type="ARBA" id="ARBA00004123"/>
    </source>
</evidence>
<dbReference type="InterPro" id="IPR043151">
    <property type="entry name" value="BAH_sf"/>
</dbReference>
<dbReference type="InterPro" id="IPR027417">
    <property type="entry name" value="P-loop_NTPase"/>
</dbReference>
<keyword evidence="4" id="KW-0479">Metal-binding</keyword>
<proteinExistence type="inferred from homology"/>
<evidence type="ECO:0000256" key="4">
    <source>
        <dbReference type="ARBA" id="ARBA00022723"/>
    </source>
</evidence>
<dbReference type="InterPro" id="IPR001025">
    <property type="entry name" value="BAH_dom"/>
</dbReference>
<dbReference type="PROSITE" id="PS51038">
    <property type="entry name" value="BAH"/>
    <property type="match status" value="1"/>
</dbReference>
<evidence type="ECO:0000256" key="2">
    <source>
        <dbReference type="ARBA" id="ARBA00008398"/>
    </source>
</evidence>
<dbReference type="Pfam" id="PF01426">
    <property type="entry name" value="BAH"/>
    <property type="match status" value="1"/>
</dbReference>
<dbReference type="FunFam" id="3.40.50.300:FF:000199">
    <property type="entry name" value="Origin recognition complex subunit 1"/>
    <property type="match status" value="1"/>
</dbReference>
<keyword evidence="14" id="KW-1185">Reference proteome</keyword>
<evidence type="ECO:0000313" key="13">
    <source>
        <dbReference type="EMBL" id="OJD37737.1"/>
    </source>
</evidence>
<dbReference type="GeneID" id="31018232"/>
<dbReference type="InterPro" id="IPR054425">
    <property type="entry name" value="Cdc6_ORC1-like_ATPase_lid"/>
</dbReference>
<dbReference type="CDD" id="cd00009">
    <property type="entry name" value="AAA"/>
    <property type="match status" value="1"/>
</dbReference>
<feature type="region of interest" description="Disordered" evidence="11">
    <location>
        <begin position="234"/>
        <end position="284"/>
    </location>
</feature>
<keyword evidence="6 10" id="KW-0067">ATP-binding</keyword>
<dbReference type="SUPFAM" id="SSF52540">
    <property type="entry name" value="P-loop containing nucleoside triphosphate hydrolases"/>
    <property type="match status" value="1"/>
</dbReference>
<dbReference type="Gene3D" id="2.30.30.490">
    <property type="match status" value="1"/>
</dbReference>
<feature type="region of interest" description="Disordered" evidence="11">
    <location>
        <begin position="581"/>
        <end position="610"/>
    </location>
</feature>
<dbReference type="GO" id="GO:0003688">
    <property type="term" value="F:DNA replication origin binding"/>
    <property type="evidence" value="ECO:0007669"/>
    <property type="project" value="UniProtKB-ARBA"/>
</dbReference>
<evidence type="ECO:0000256" key="8">
    <source>
        <dbReference type="ARBA" id="ARBA00023125"/>
    </source>
</evidence>
<dbReference type="Pfam" id="PF22606">
    <property type="entry name" value="Cdc6-ORC-like_ATPase_lid"/>
    <property type="match status" value="1"/>
</dbReference>
<dbReference type="GO" id="GO:0005664">
    <property type="term" value="C:nuclear origin of replication recognition complex"/>
    <property type="evidence" value="ECO:0007669"/>
    <property type="project" value="TreeGrafter"/>
</dbReference>
<comment type="subcellular location">
    <subcellularLocation>
        <location evidence="1 10">Nucleus</location>
    </subcellularLocation>
</comment>
<name>A0A1J9RB91_9PEZI</name>
<dbReference type="GO" id="GO:0006270">
    <property type="term" value="P:DNA replication initiation"/>
    <property type="evidence" value="ECO:0007669"/>
    <property type="project" value="TreeGrafter"/>
</dbReference>
<dbReference type="PANTHER" id="PTHR10763">
    <property type="entry name" value="CELL DIVISION CONTROL PROTEIN 6-RELATED"/>
    <property type="match status" value="1"/>
</dbReference>
<feature type="region of interest" description="Disordered" evidence="11">
    <location>
        <begin position="691"/>
        <end position="764"/>
    </location>
</feature>
<dbReference type="GO" id="GO:0046872">
    <property type="term" value="F:metal ion binding"/>
    <property type="evidence" value="ECO:0007669"/>
    <property type="project" value="UniProtKB-KW"/>
</dbReference>
<keyword evidence="9 10" id="KW-0539">Nucleus</keyword>
<reference evidence="13 14" key="1">
    <citation type="submission" date="2016-10" db="EMBL/GenBank/DDBJ databases">
        <title>Proteomics and genomics reveal pathogen-plant mechanisms compatible with a hemibiotrophic lifestyle of Diplodia corticola.</title>
        <authorList>
            <person name="Fernandes I."/>
            <person name="De Jonge R."/>
            <person name="Van De Peer Y."/>
            <person name="Devreese B."/>
            <person name="Alves A."/>
            <person name="Esteves A.C."/>
        </authorList>
    </citation>
    <scope>NUCLEOTIDE SEQUENCE [LARGE SCALE GENOMIC DNA]</scope>
    <source>
        <strain evidence="13 14">CBS 112549</strain>
    </source>
</reference>
<evidence type="ECO:0000256" key="5">
    <source>
        <dbReference type="ARBA" id="ARBA00022741"/>
    </source>
</evidence>
<dbReference type="GO" id="GO:0003682">
    <property type="term" value="F:chromatin binding"/>
    <property type="evidence" value="ECO:0007669"/>
    <property type="project" value="InterPro"/>
</dbReference>
<dbReference type="Proteomes" id="UP000183809">
    <property type="component" value="Unassembled WGS sequence"/>
</dbReference>
<dbReference type="RefSeq" id="XP_020133852.1">
    <property type="nucleotide sequence ID" value="XM_020277971.1"/>
</dbReference>
<sequence length="824" mass="90388">MAPARKQTKSERARQWLKGGGVLREDSDDELGIEDYPWEWVYSDEGHADSPDDDNATPRRRGGRQKKTQALERSIIGARMGNFSCRLGDTVLLKAEGNEAWVGIICDLFDGRDEDGEEEKMANFMWFSTPKEIRNKARRRTDYMDNEVYITSYFDDNPLTTINGRATVVSKDTLLKQFPTGKVPRTSRDYGKLFVCQRGVNTRTATYTDVFRWEDVYAGEDDIPSLVDLVKAQTKETRKRRDPKKTKHEMDDFVALEDDDEGVPQTPKKRRKLNNATTPTSRRKDLTPRKFITPTHKRIVVKKPLEFTPLGTRILSPNVLSSPYQVARNQLHVSSVPATLPCREDEFSTVYSHLEAAITDGSGSCIYISGTPGTGKTATVREVVAQLNAAVQDEELDDFIFVEINGMKVTDPHQSYSLLWEALRGDRVSPAHALELLEREFSSPSPRRVPCVVLMDELDQLVTKNQSVMYNFFNWPGLRHSRLIVLAVANTMDLPERTLSNKISSRLGLTRITFPGYTHDQLMSIIQSRLANVPGNVVHPDAIQFASRKVAAVSGDARRALDICRRAVEIAEAASLDLTSGTAVDGGDSAPNTPSKTPGRAAQANDRAKKPSGPVVVSIATIKQAIAEATSSPLQQALRALPLASKLFLAALLARVRRTGVQEAALGDVLDEARNLALMSQSEAIQTILLGQSLPPPPQPSSSLLLANGTSGGATRDDDDDDDDDAVAADGLLSGLATSHQQPVTPRRGRPPGGAARKAAHQQRDKAARVVGMGNAAAELMEAGIVGLEARRGERVGRVRLGVSDEEVKLALRDDEEVKGLGFG</sequence>
<evidence type="ECO:0000256" key="7">
    <source>
        <dbReference type="ARBA" id="ARBA00022842"/>
    </source>
</evidence>
<organism evidence="13 14">
    <name type="scientific">Diplodia corticola</name>
    <dbReference type="NCBI Taxonomy" id="236234"/>
    <lineage>
        <taxon>Eukaryota</taxon>
        <taxon>Fungi</taxon>
        <taxon>Dikarya</taxon>
        <taxon>Ascomycota</taxon>
        <taxon>Pezizomycotina</taxon>
        <taxon>Dothideomycetes</taxon>
        <taxon>Dothideomycetes incertae sedis</taxon>
        <taxon>Botryosphaeriales</taxon>
        <taxon>Botryosphaeriaceae</taxon>
        <taxon>Diplodia</taxon>
    </lineage>
</organism>
<feature type="compositionally biased region" description="Basic residues" evidence="11">
    <location>
        <begin position="58"/>
        <end position="67"/>
    </location>
</feature>
<evidence type="ECO:0000256" key="10">
    <source>
        <dbReference type="RuleBase" id="RU365058"/>
    </source>
</evidence>
<dbReference type="InterPro" id="IPR048867">
    <property type="entry name" value="WHD_ORC1"/>
</dbReference>
<feature type="domain" description="BAH" evidence="12">
    <location>
        <begin position="83"/>
        <end position="211"/>
    </location>
</feature>
<comment type="caution">
    <text evidence="13">The sequence shown here is derived from an EMBL/GenBank/DDBJ whole genome shotgun (WGS) entry which is preliminary data.</text>
</comment>